<evidence type="ECO:0000259" key="6">
    <source>
        <dbReference type="Pfam" id="PF13515"/>
    </source>
</evidence>
<evidence type="ECO:0000256" key="2">
    <source>
        <dbReference type="ARBA" id="ARBA00022692"/>
    </source>
</evidence>
<feature type="transmembrane region" description="Helical" evidence="5">
    <location>
        <begin position="145"/>
        <end position="163"/>
    </location>
</feature>
<evidence type="ECO:0000256" key="5">
    <source>
        <dbReference type="SAM" id="Phobius"/>
    </source>
</evidence>
<organism evidence="7">
    <name type="scientific">freshwater metagenome</name>
    <dbReference type="NCBI Taxonomy" id="449393"/>
    <lineage>
        <taxon>unclassified sequences</taxon>
        <taxon>metagenomes</taxon>
        <taxon>ecological metagenomes</taxon>
    </lineage>
</organism>
<feature type="transmembrane region" description="Helical" evidence="5">
    <location>
        <begin position="119"/>
        <end position="139"/>
    </location>
</feature>
<dbReference type="Pfam" id="PF13515">
    <property type="entry name" value="FUSC_2"/>
    <property type="match status" value="1"/>
</dbReference>
<protein>
    <submittedName>
        <fullName evidence="7">Unannotated protein</fullName>
    </submittedName>
</protein>
<proteinExistence type="predicted"/>
<dbReference type="InterPro" id="IPR049453">
    <property type="entry name" value="Memb_transporter_dom"/>
</dbReference>
<comment type="subcellular location">
    <subcellularLocation>
        <location evidence="1">Membrane</location>
        <topology evidence="1">Multi-pass membrane protein</topology>
    </subcellularLocation>
</comment>
<evidence type="ECO:0000256" key="4">
    <source>
        <dbReference type="ARBA" id="ARBA00023136"/>
    </source>
</evidence>
<accession>A0A6J7L4R7</accession>
<evidence type="ECO:0000256" key="3">
    <source>
        <dbReference type="ARBA" id="ARBA00022989"/>
    </source>
</evidence>
<feature type="transmembrane region" description="Helical" evidence="5">
    <location>
        <begin position="76"/>
        <end position="107"/>
    </location>
</feature>
<evidence type="ECO:0000256" key="1">
    <source>
        <dbReference type="ARBA" id="ARBA00004141"/>
    </source>
</evidence>
<name>A0A6J7L4R7_9ZZZZ</name>
<evidence type="ECO:0000313" key="7">
    <source>
        <dbReference type="EMBL" id="CAB4963230.1"/>
    </source>
</evidence>
<reference evidence="7" key="1">
    <citation type="submission" date="2020-05" db="EMBL/GenBank/DDBJ databases">
        <authorList>
            <person name="Chiriac C."/>
            <person name="Salcher M."/>
            <person name="Ghai R."/>
            <person name="Kavagutti S V."/>
        </authorList>
    </citation>
    <scope>NUCLEOTIDE SEQUENCE</scope>
</reference>
<feature type="domain" description="Integral membrane bound transporter" evidence="6">
    <location>
        <begin position="34"/>
        <end position="158"/>
    </location>
</feature>
<dbReference type="AlphaFoldDB" id="A0A6J7L4R7"/>
<gene>
    <name evidence="7" type="ORF">UFOPK3772_02361</name>
</gene>
<keyword evidence="2 5" id="KW-0812">Transmembrane</keyword>
<dbReference type="GO" id="GO:0016020">
    <property type="term" value="C:membrane"/>
    <property type="evidence" value="ECO:0007669"/>
    <property type="project" value="UniProtKB-SubCell"/>
</dbReference>
<keyword evidence="4 5" id="KW-0472">Membrane</keyword>
<dbReference type="EMBL" id="CAFBNE010000087">
    <property type="protein sequence ID" value="CAB4963230.1"/>
    <property type="molecule type" value="Genomic_DNA"/>
</dbReference>
<sequence>MESAGKSRASGQRRWWQSSYARLALLTALAALAAYVIAEALPYADPIPAAITAAVATRAAFHHAAKETAFQILGALFGALIALAIVSIIGTGPFVMFLLVLLAFALARLLHISTPEESPFVAASMSVTMILVVGTHFTNELALERFNGVAIGALCSLAASFFATSTKNTRLLRAQINDLQRDLGLLLADVATGLRDTPTSDEAASWLDQAIELRNRALGLDATFEDLKSHRRWSPRIDPDDLEQLRRGLDAGRVTAARVLSIASDLTHAAGGSGASALPPAALSPLADLIALAAANIAAEDPATSVGATKAHEAVRNADQTAQIALIGGIVSHVNRINRATSEGSADDDPGSQS</sequence>
<keyword evidence="3 5" id="KW-1133">Transmembrane helix</keyword>